<evidence type="ECO:0000313" key="2">
    <source>
        <dbReference type="Proteomes" id="UP000077248"/>
    </source>
</evidence>
<reference evidence="1 2" key="1">
    <citation type="submission" date="2016-05" db="EMBL/GenBank/DDBJ databases">
        <title>Comparative analysis of secretome profiles of manganese(II)-oxidizing ascomycete fungi.</title>
        <authorList>
            <consortium name="DOE Joint Genome Institute"/>
            <person name="Zeiner C.A."/>
            <person name="Purvine S.O."/>
            <person name="Zink E.M."/>
            <person name="Wu S."/>
            <person name="Pasa-Tolic L."/>
            <person name="Chaput D.L."/>
            <person name="Haridas S."/>
            <person name="Grigoriev I.V."/>
            <person name="Santelli C.M."/>
            <person name="Hansel C.M."/>
        </authorList>
    </citation>
    <scope>NUCLEOTIDE SEQUENCE [LARGE SCALE GENOMIC DNA]</scope>
    <source>
        <strain evidence="1 2">SRC1lrK2f</strain>
    </source>
</reference>
<evidence type="ECO:0000313" key="1">
    <source>
        <dbReference type="EMBL" id="OAG21162.1"/>
    </source>
</evidence>
<name>A0A177DQ59_ALTAL</name>
<keyword evidence="2" id="KW-1185">Reference proteome</keyword>
<sequence length="148" mass="17227">MVADASRDLDSRLAQVTGLIDYCATEEDYPRQSVLNFIFHIYKEIYQLSAYNDRLSLLGHHLPTLKALILFFPDLEESHRLELVYVIGKKSCICWIHVSSMNDGTWEKDWQESWTRFVLRWGVFHEALWPSPSRNSDYPLSAACGSQR</sequence>
<dbReference type="EMBL" id="KV441477">
    <property type="protein sequence ID" value="OAG21162.1"/>
    <property type="molecule type" value="Genomic_DNA"/>
</dbReference>
<dbReference type="RefSeq" id="XP_018386583.1">
    <property type="nucleotide sequence ID" value="XM_018533438.1"/>
</dbReference>
<accession>A0A177DQ59</accession>
<proteinExistence type="predicted"/>
<dbReference type="KEGG" id="aalt:CC77DRAFT_853966"/>
<dbReference type="Proteomes" id="UP000077248">
    <property type="component" value="Unassembled WGS sequence"/>
</dbReference>
<protein>
    <submittedName>
        <fullName evidence="1">Uncharacterized protein</fullName>
    </submittedName>
</protein>
<dbReference type="AlphaFoldDB" id="A0A177DQ59"/>
<gene>
    <name evidence="1" type="ORF">CC77DRAFT_853966</name>
</gene>
<dbReference type="GeneID" id="29119032"/>
<organism evidence="1 2">
    <name type="scientific">Alternaria alternata</name>
    <name type="common">Alternaria rot fungus</name>
    <name type="synonym">Torula alternata</name>
    <dbReference type="NCBI Taxonomy" id="5599"/>
    <lineage>
        <taxon>Eukaryota</taxon>
        <taxon>Fungi</taxon>
        <taxon>Dikarya</taxon>
        <taxon>Ascomycota</taxon>
        <taxon>Pezizomycotina</taxon>
        <taxon>Dothideomycetes</taxon>
        <taxon>Pleosporomycetidae</taxon>
        <taxon>Pleosporales</taxon>
        <taxon>Pleosporineae</taxon>
        <taxon>Pleosporaceae</taxon>
        <taxon>Alternaria</taxon>
        <taxon>Alternaria sect. Alternaria</taxon>
        <taxon>Alternaria alternata complex</taxon>
    </lineage>
</organism>
<dbReference type="VEuPathDB" id="FungiDB:CC77DRAFT_853966"/>